<protein>
    <submittedName>
        <fullName evidence="2">Uncharacterized protein</fullName>
    </submittedName>
</protein>
<dbReference type="Proteomes" id="UP000499080">
    <property type="component" value="Unassembled WGS sequence"/>
</dbReference>
<name>A0A4Y2M626_ARAVE</name>
<dbReference type="EMBL" id="BGPR01006827">
    <property type="protein sequence ID" value="GBN22149.1"/>
    <property type="molecule type" value="Genomic_DNA"/>
</dbReference>
<dbReference type="OrthoDB" id="10017160at2759"/>
<reference evidence="2 3" key="1">
    <citation type="journal article" date="2019" name="Sci. Rep.">
        <title>Orb-weaving spider Araneus ventricosus genome elucidates the spidroin gene catalogue.</title>
        <authorList>
            <person name="Kono N."/>
            <person name="Nakamura H."/>
            <person name="Ohtoshi R."/>
            <person name="Moran D.A.P."/>
            <person name="Shinohara A."/>
            <person name="Yoshida Y."/>
            <person name="Fujiwara M."/>
            <person name="Mori M."/>
            <person name="Tomita M."/>
            <person name="Arakawa K."/>
        </authorList>
    </citation>
    <scope>NUCLEOTIDE SEQUENCE [LARGE SCALE GENOMIC DNA]</scope>
</reference>
<dbReference type="AlphaFoldDB" id="A0A4Y2M626"/>
<gene>
    <name evidence="2" type="ORF">AVEN_61090_1</name>
</gene>
<sequence>MRQNRRITTLDIAVELFDKQRNCASHNAQKAWVWQSLCTEGAQASARESEDGEMGTGSVNNPGVSTLKPSTPFLRAGISVPRSMAIIYSCTVPHEL</sequence>
<keyword evidence="3" id="KW-1185">Reference proteome</keyword>
<feature type="compositionally biased region" description="Polar residues" evidence="1">
    <location>
        <begin position="57"/>
        <end position="66"/>
    </location>
</feature>
<evidence type="ECO:0000256" key="1">
    <source>
        <dbReference type="SAM" id="MobiDB-lite"/>
    </source>
</evidence>
<proteinExistence type="predicted"/>
<evidence type="ECO:0000313" key="2">
    <source>
        <dbReference type="EMBL" id="GBN22149.1"/>
    </source>
</evidence>
<evidence type="ECO:0000313" key="3">
    <source>
        <dbReference type="Proteomes" id="UP000499080"/>
    </source>
</evidence>
<comment type="caution">
    <text evidence="2">The sequence shown here is derived from an EMBL/GenBank/DDBJ whole genome shotgun (WGS) entry which is preliminary data.</text>
</comment>
<accession>A0A4Y2M626</accession>
<feature type="region of interest" description="Disordered" evidence="1">
    <location>
        <begin position="44"/>
        <end position="66"/>
    </location>
</feature>
<organism evidence="2 3">
    <name type="scientific">Araneus ventricosus</name>
    <name type="common">Orbweaver spider</name>
    <name type="synonym">Epeira ventricosa</name>
    <dbReference type="NCBI Taxonomy" id="182803"/>
    <lineage>
        <taxon>Eukaryota</taxon>
        <taxon>Metazoa</taxon>
        <taxon>Ecdysozoa</taxon>
        <taxon>Arthropoda</taxon>
        <taxon>Chelicerata</taxon>
        <taxon>Arachnida</taxon>
        <taxon>Araneae</taxon>
        <taxon>Araneomorphae</taxon>
        <taxon>Entelegynae</taxon>
        <taxon>Araneoidea</taxon>
        <taxon>Araneidae</taxon>
        <taxon>Araneus</taxon>
    </lineage>
</organism>